<evidence type="ECO:0000313" key="3">
    <source>
        <dbReference type="Proteomes" id="UP001589789"/>
    </source>
</evidence>
<comment type="caution">
    <text evidence="2">The sequence shown here is derived from an EMBL/GenBank/DDBJ whole genome shotgun (WGS) entry which is preliminary data.</text>
</comment>
<feature type="region of interest" description="Disordered" evidence="1">
    <location>
        <begin position="1"/>
        <end position="20"/>
    </location>
</feature>
<dbReference type="EMBL" id="JBHLVZ010000094">
    <property type="protein sequence ID" value="MFC0389118.1"/>
    <property type="molecule type" value="Genomic_DNA"/>
</dbReference>
<feature type="compositionally biased region" description="Basic and acidic residues" evidence="1">
    <location>
        <begin position="1"/>
        <end position="18"/>
    </location>
</feature>
<protein>
    <recommendedName>
        <fullName evidence="4">KfrA N-terminal DNA-binding domain-containing protein</fullName>
    </recommendedName>
</protein>
<organism evidence="2 3">
    <name type="scientific">Muricoccus vinaceus</name>
    <dbReference type="NCBI Taxonomy" id="424704"/>
    <lineage>
        <taxon>Bacteria</taxon>
        <taxon>Pseudomonadati</taxon>
        <taxon>Pseudomonadota</taxon>
        <taxon>Alphaproteobacteria</taxon>
        <taxon>Acetobacterales</taxon>
        <taxon>Roseomonadaceae</taxon>
        <taxon>Muricoccus</taxon>
    </lineage>
</organism>
<dbReference type="Proteomes" id="UP001589789">
    <property type="component" value="Unassembled WGS sequence"/>
</dbReference>
<accession>A0ABV6IZQ7</accession>
<reference evidence="2 3" key="1">
    <citation type="submission" date="2024-09" db="EMBL/GenBank/DDBJ databases">
        <authorList>
            <person name="Sun Q."/>
            <person name="Mori K."/>
        </authorList>
    </citation>
    <scope>NUCLEOTIDE SEQUENCE [LARGE SCALE GENOMIC DNA]</scope>
    <source>
        <strain evidence="2 3">CCM 7468</strain>
    </source>
</reference>
<feature type="region of interest" description="Disordered" evidence="1">
    <location>
        <begin position="61"/>
        <end position="80"/>
    </location>
</feature>
<dbReference type="RefSeq" id="WP_377056192.1">
    <property type="nucleotide sequence ID" value="NZ_JBHLVZ010000094.1"/>
</dbReference>
<feature type="region of interest" description="Disordered" evidence="1">
    <location>
        <begin position="223"/>
        <end position="257"/>
    </location>
</feature>
<gene>
    <name evidence="2" type="ORF">ACFFIC_26735</name>
</gene>
<keyword evidence="3" id="KW-1185">Reference proteome</keyword>
<feature type="compositionally biased region" description="Low complexity" evidence="1">
    <location>
        <begin position="238"/>
        <end position="250"/>
    </location>
</feature>
<name>A0ABV6IZQ7_9PROT</name>
<evidence type="ECO:0000313" key="2">
    <source>
        <dbReference type="EMBL" id="MFC0389118.1"/>
    </source>
</evidence>
<proteinExistence type="predicted"/>
<sequence length="257" mass="27913">MSEIASEVRGRGGRRPEVTDEQILDAVRRLKDANAPVNGWSLRRMIGRGGPDYLDTRASQLADADRQNSQDETANDHLLPPGLGELTDQAIASVATHVRGALLAGFRQIQADLHAKFQSEFDQLRVERAEHAQKLLDAGDALERADAERTEWESRIAALSQAATDAAREAAVAAAGIKRAEGEAAHLRSELHEATHKRLTAAQAEAEARTELKAARAEIEQLRQERAESARRIEELASRAGAGDAAPAVRSSRKTAR</sequence>
<evidence type="ECO:0000256" key="1">
    <source>
        <dbReference type="SAM" id="MobiDB-lite"/>
    </source>
</evidence>
<evidence type="ECO:0008006" key="4">
    <source>
        <dbReference type="Google" id="ProtNLM"/>
    </source>
</evidence>
<feature type="compositionally biased region" description="Basic and acidic residues" evidence="1">
    <location>
        <begin position="223"/>
        <end position="237"/>
    </location>
</feature>